<dbReference type="EMBL" id="CP015055">
    <property type="protein sequence ID" value="QGN14252.1"/>
    <property type="molecule type" value="Genomic_DNA"/>
</dbReference>
<dbReference type="Proteomes" id="UP000422736">
    <property type="component" value="Chromosome 2"/>
</dbReference>
<evidence type="ECO:0000313" key="3">
    <source>
        <dbReference type="Proteomes" id="UP000422736"/>
    </source>
</evidence>
<evidence type="ECO:0000256" key="1">
    <source>
        <dbReference type="SAM" id="SignalP"/>
    </source>
</evidence>
<proteinExistence type="predicted"/>
<organism evidence="2 3">
    <name type="scientific">Kluyveromyces marxianus</name>
    <name type="common">Yeast</name>
    <name type="synonym">Candida kefyr</name>
    <dbReference type="NCBI Taxonomy" id="4911"/>
    <lineage>
        <taxon>Eukaryota</taxon>
        <taxon>Fungi</taxon>
        <taxon>Dikarya</taxon>
        <taxon>Ascomycota</taxon>
        <taxon>Saccharomycotina</taxon>
        <taxon>Saccharomycetes</taxon>
        <taxon>Saccharomycetales</taxon>
        <taxon>Saccharomycetaceae</taxon>
        <taxon>Kluyveromyces</taxon>
    </lineage>
</organism>
<evidence type="ECO:0000313" key="2">
    <source>
        <dbReference type="EMBL" id="QGN14252.1"/>
    </source>
</evidence>
<accession>A0ABX6EQL2</accession>
<feature type="chain" id="PRO_5046601585" evidence="1">
    <location>
        <begin position="22"/>
        <end position="90"/>
    </location>
</feature>
<reference evidence="2 3" key="1">
    <citation type="submission" date="2016-03" db="EMBL/GenBank/DDBJ databases">
        <title>How can Kluyveromyces marxianus grow so fast - potential evolutionary course in Saccharomyces Complex revealed by comparative genomics.</title>
        <authorList>
            <person name="Mo W."/>
            <person name="Lu W."/>
            <person name="Yang X."/>
            <person name="Qi J."/>
            <person name="Lv H."/>
        </authorList>
    </citation>
    <scope>NUCLEOTIDE SEQUENCE [LARGE SCALE GENOMIC DNA]</scope>
    <source>
        <strain evidence="2 3">FIM1</strain>
    </source>
</reference>
<sequence length="90" mass="9747">MSKVVAIPMVLLLLLLSLVNAQSVKTVVSTSCGTIPSPTLETTPISTQTRTVTSNGQTFIGVTEVYQSITYVEDCTTLEDEEHTSTLLIW</sequence>
<dbReference type="Pfam" id="PF17366">
    <property type="entry name" value="AGA2"/>
    <property type="match status" value="1"/>
</dbReference>
<keyword evidence="3" id="KW-1185">Reference proteome</keyword>
<feature type="signal peptide" evidence="1">
    <location>
        <begin position="1"/>
        <end position="21"/>
    </location>
</feature>
<name>A0ABX6EQL2_KLUMA</name>
<protein>
    <submittedName>
        <fullName evidence="2">Protein AGA2</fullName>
    </submittedName>
</protein>
<reference evidence="2 3" key="2">
    <citation type="submission" date="2019-11" db="EMBL/GenBank/DDBJ databases">
        <authorList>
            <person name="Lu H."/>
        </authorList>
    </citation>
    <scope>NUCLEOTIDE SEQUENCE [LARGE SCALE GENOMIC DNA]</scope>
    <source>
        <strain evidence="2 3">FIM1</strain>
    </source>
</reference>
<keyword evidence="1" id="KW-0732">Signal</keyword>
<dbReference type="InterPro" id="IPR014404">
    <property type="entry name" value="Aga2"/>
</dbReference>
<gene>
    <name evidence="2" type="primary">AGA2</name>
    <name evidence="2" type="ORF">FIM1_908</name>
</gene>